<evidence type="ECO:0008006" key="7">
    <source>
        <dbReference type="Google" id="ProtNLM"/>
    </source>
</evidence>
<evidence type="ECO:0000256" key="1">
    <source>
        <dbReference type="ARBA" id="ARBA00004502"/>
    </source>
</evidence>
<dbReference type="SUPFAM" id="SSF109775">
    <property type="entry name" value="Mannose-6-phosphate receptor binding protein 1 (Tip47), C-terminal domain"/>
    <property type="match status" value="1"/>
</dbReference>
<dbReference type="InterPro" id="IPR004279">
    <property type="entry name" value="Perilipin"/>
</dbReference>
<dbReference type="Pfam" id="PF03036">
    <property type="entry name" value="Perilipin"/>
    <property type="match status" value="1"/>
</dbReference>
<comment type="similarity">
    <text evidence="2 4">Belongs to the perilipin family.</text>
</comment>
<evidence type="ECO:0000313" key="6">
    <source>
        <dbReference type="EMBL" id="JAA68876.1"/>
    </source>
</evidence>
<feature type="region of interest" description="Disordered" evidence="5">
    <location>
        <begin position="393"/>
        <end position="417"/>
    </location>
</feature>
<dbReference type="AlphaFoldDB" id="A0A0K8RCR5"/>
<evidence type="ECO:0000256" key="4">
    <source>
        <dbReference type="PIRNR" id="PIRNR036881"/>
    </source>
</evidence>
<accession>A0A0K8RCR5</accession>
<comment type="subcellular location">
    <subcellularLocation>
        <location evidence="1">Lipid droplet</location>
    </subcellularLocation>
</comment>
<name>A0A0K8RCR5_IXORI</name>
<sequence>MPEVTETPRAAAAAAAQYHFIGRLYELPAVASAWETAAQSYIRVKGSNGLLAYAIDTAEKSAALAVERGLPVVNKIAGTPLNYVDGLACKGLDKLEEAYPGVKKNAPEQIVADAVDFGRKKYGDVKEYGFAKINGIKTASADTIQLVGHPVQTMTLCSNQILTYTKQALEATETTLDQHITSLGLEATKAQPRDPEHLALVERLDSISKKATTCATKHAANQLAALQRYATDSLARFQVALQLIENMREHLGTSNQPFQETLAKMSLGSAWLQDLLNNTSESGVNFQKNILEAAQGALSALTAALQKPALLVRGMSAQAQDAYSRLLSSASDMLQTITGVNNIGELTSTTVGSLQQQATQLQYSIRHFSSLGLNWLASLPIVERLVPAAATEMKSMGSETTQSLSSSDAESSSDESS</sequence>
<dbReference type="GO" id="GO:0005829">
    <property type="term" value="C:cytosol"/>
    <property type="evidence" value="ECO:0007669"/>
    <property type="project" value="TreeGrafter"/>
</dbReference>
<dbReference type="EMBL" id="GADI01004932">
    <property type="protein sequence ID" value="JAA68876.1"/>
    <property type="molecule type" value="mRNA"/>
</dbReference>
<dbReference type="PANTHER" id="PTHR14024:SF49">
    <property type="entry name" value="LIPID STORAGE DROPLETS SURFACE-BINDING PROTEIN 1"/>
    <property type="match status" value="1"/>
</dbReference>
<evidence type="ECO:0000256" key="2">
    <source>
        <dbReference type="ARBA" id="ARBA00006311"/>
    </source>
</evidence>
<protein>
    <recommendedName>
        <fullName evidence="7">Lipid storage</fullName>
    </recommendedName>
</protein>
<evidence type="ECO:0000256" key="3">
    <source>
        <dbReference type="ARBA" id="ARBA00022677"/>
    </source>
</evidence>
<dbReference type="GO" id="GO:0019915">
    <property type="term" value="P:lipid storage"/>
    <property type="evidence" value="ECO:0007669"/>
    <property type="project" value="TreeGrafter"/>
</dbReference>
<organism evidence="6">
    <name type="scientific">Ixodes ricinus</name>
    <name type="common">Common tick</name>
    <name type="synonym">Acarus ricinus</name>
    <dbReference type="NCBI Taxonomy" id="34613"/>
    <lineage>
        <taxon>Eukaryota</taxon>
        <taxon>Metazoa</taxon>
        <taxon>Ecdysozoa</taxon>
        <taxon>Arthropoda</taxon>
        <taxon>Chelicerata</taxon>
        <taxon>Arachnida</taxon>
        <taxon>Acari</taxon>
        <taxon>Parasitiformes</taxon>
        <taxon>Ixodida</taxon>
        <taxon>Ixodoidea</taxon>
        <taxon>Ixodidae</taxon>
        <taxon>Ixodinae</taxon>
        <taxon>Ixodes</taxon>
    </lineage>
</organism>
<keyword evidence="3" id="KW-0551">Lipid droplet</keyword>
<dbReference type="GO" id="GO:0010890">
    <property type="term" value="P:positive regulation of triglyceride storage"/>
    <property type="evidence" value="ECO:0007669"/>
    <property type="project" value="TreeGrafter"/>
</dbReference>
<dbReference type="PIRSF" id="PIRSF036881">
    <property type="entry name" value="PAT"/>
    <property type="match status" value="1"/>
</dbReference>
<evidence type="ECO:0000256" key="5">
    <source>
        <dbReference type="SAM" id="MobiDB-lite"/>
    </source>
</evidence>
<dbReference type="GO" id="GO:0005811">
    <property type="term" value="C:lipid droplet"/>
    <property type="evidence" value="ECO:0007669"/>
    <property type="project" value="UniProtKB-SubCell"/>
</dbReference>
<dbReference type="PANTHER" id="PTHR14024">
    <property type="entry name" value="PERILIPIN"/>
    <property type="match status" value="1"/>
</dbReference>
<proteinExistence type="evidence at transcript level"/>
<reference evidence="6" key="1">
    <citation type="submission" date="2012-12" db="EMBL/GenBank/DDBJ databases">
        <title>Identification and characterization of a phenylalanine ammonia-lyase gene family in Isatis indigotica Fort.</title>
        <authorList>
            <person name="Liu Q."/>
            <person name="Chen J."/>
            <person name="Zhou X."/>
            <person name="Di P."/>
            <person name="Xiao Y."/>
            <person name="Xuan H."/>
            <person name="Zhang L."/>
            <person name="Chen W."/>
        </authorList>
    </citation>
    <scope>NUCLEOTIDE SEQUENCE</scope>
    <source>
        <tissue evidence="6">Salivary gland</tissue>
    </source>
</reference>